<name>A0A2S7INS2_9BACT</name>
<feature type="domain" description="Hint" evidence="2">
    <location>
        <begin position="163"/>
        <end position="274"/>
    </location>
</feature>
<dbReference type="OrthoDB" id="645009at2"/>
<evidence type="ECO:0000256" key="1">
    <source>
        <dbReference type="SAM" id="SignalP"/>
    </source>
</evidence>
<comment type="caution">
    <text evidence="3">The sequence shown here is derived from an EMBL/GenBank/DDBJ whole genome shotgun (WGS) entry which is preliminary data.</text>
</comment>
<dbReference type="GO" id="GO:0016540">
    <property type="term" value="P:protein autoprocessing"/>
    <property type="evidence" value="ECO:0007669"/>
    <property type="project" value="InterPro"/>
</dbReference>
<dbReference type="Pfam" id="PF01079">
    <property type="entry name" value="Hint"/>
    <property type="match status" value="1"/>
</dbReference>
<protein>
    <recommendedName>
        <fullName evidence="2">Hint domain-containing protein</fullName>
    </recommendedName>
</protein>
<feature type="chain" id="PRO_5015423674" description="Hint domain-containing protein" evidence="1">
    <location>
        <begin position="21"/>
        <end position="318"/>
    </location>
</feature>
<organism evidence="3 4">
    <name type="scientific">Siphonobacter curvatus</name>
    <dbReference type="NCBI Taxonomy" id="2094562"/>
    <lineage>
        <taxon>Bacteria</taxon>
        <taxon>Pseudomonadati</taxon>
        <taxon>Bacteroidota</taxon>
        <taxon>Cytophagia</taxon>
        <taxon>Cytophagales</taxon>
        <taxon>Cytophagaceae</taxon>
        <taxon>Siphonobacter</taxon>
    </lineage>
</organism>
<dbReference type="CDD" id="cd00081">
    <property type="entry name" value="Hint"/>
    <property type="match status" value="1"/>
</dbReference>
<dbReference type="AlphaFoldDB" id="A0A2S7INS2"/>
<dbReference type="PROSITE" id="PS50817">
    <property type="entry name" value="INTEIN_N_TER"/>
    <property type="match status" value="1"/>
</dbReference>
<accession>A0A2S7INS2</accession>
<gene>
    <name evidence="3" type="ORF">C5O19_06020</name>
</gene>
<evidence type="ECO:0000313" key="4">
    <source>
        <dbReference type="Proteomes" id="UP000239590"/>
    </source>
</evidence>
<dbReference type="InterPro" id="IPR050387">
    <property type="entry name" value="Hedgehog_Signaling"/>
</dbReference>
<dbReference type="EMBL" id="PTRA01000001">
    <property type="protein sequence ID" value="PQA59210.1"/>
    <property type="molecule type" value="Genomic_DNA"/>
</dbReference>
<dbReference type="InterPro" id="IPR001767">
    <property type="entry name" value="Hedgehog_Hint"/>
</dbReference>
<dbReference type="InterPro" id="IPR006141">
    <property type="entry name" value="Intein_N"/>
</dbReference>
<keyword evidence="1" id="KW-0732">Signal</keyword>
<dbReference type="SMART" id="SM00306">
    <property type="entry name" value="HintN"/>
    <property type="match status" value="1"/>
</dbReference>
<feature type="signal peptide" evidence="1">
    <location>
        <begin position="1"/>
        <end position="20"/>
    </location>
</feature>
<dbReference type="PANTHER" id="PTHR11889">
    <property type="entry name" value="HEDGEHOG"/>
    <property type="match status" value="1"/>
</dbReference>
<dbReference type="SUPFAM" id="SSF51294">
    <property type="entry name" value="Hedgehog/intein (Hint) domain"/>
    <property type="match status" value="1"/>
</dbReference>
<dbReference type="Proteomes" id="UP000239590">
    <property type="component" value="Unassembled WGS sequence"/>
</dbReference>
<dbReference type="InterPro" id="IPR003587">
    <property type="entry name" value="Hint_dom_N"/>
</dbReference>
<keyword evidence="4" id="KW-1185">Reference proteome</keyword>
<sequence>MKKLFLTLGLAALVATGSWAQDSEKRPITAAEYEAAKKIAVKNLEKDTYVKAGSFILDRSGDPFVFKFSDGTERRVYLYKLFETEKMSELGMYAIYTTPKDGKLKAFPLPSPDAPGEVWGKYIDDLKYGEEAMKGLSSCIAFALTKSGVGGAPAAAQEGEKIEYCFPADALVTLANGTTKAIASLTAGDQIQSFNANTKVLETATVEKLDIHANQSFALTRLTLMDPAAKLTASQSTQWESVSLEATANHPVLTTSGVKRMSEVKVGDTLYHRDAQTNVLKPYDVFLTQSAVRSVNNVYNVKTDKATYVVNGTLVMVK</sequence>
<proteinExistence type="predicted"/>
<dbReference type="InterPro" id="IPR036844">
    <property type="entry name" value="Hint_dom_sf"/>
</dbReference>
<evidence type="ECO:0000259" key="2">
    <source>
        <dbReference type="SMART" id="SM00306"/>
    </source>
</evidence>
<dbReference type="GO" id="GO:0016539">
    <property type="term" value="P:intein-mediated protein splicing"/>
    <property type="evidence" value="ECO:0007669"/>
    <property type="project" value="InterPro"/>
</dbReference>
<dbReference type="Gene3D" id="2.170.16.10">
    <property type="entry name" value="Hedgehog/Intein (Hint) domain"/>
    <property type="match status" value="1"/>
</dbReference>
<evidence type="ECO:0000313" key="3">
    <source>
        <dbReference type="EMBL" id="PQA59210.1"/>
    </source>
</evidence>
<dbReference type="RefSeq" id="WP_104710536.1">
    <property type="nucleotide sequence ID" value="NZ_PTRA01000001.1"/>
</dbReference>
<reference evidence="4" key="1">
    <citation type="submission" date="2018-02" db="EMBL/GenBank/DDBJ databases">
        <title>Genome sequencing of Solimonas sp. HR-BB.</title>
        <authorList>
            <person name="Lee Y."/>
            <person name="Jeon C.O."/>
        </authorList>
    </citation>
    <scope>NUCLEOTIDE SEQUENCE [LARGE SCALE GENOMIC DNA]</scope>
    <source>
        <strain evidence="4">HR-U</strain>
    </source>
</reference>
<dbReference type="PANTHER" id="PTHR11889:SF31">
    <property type="entry name" value="PROTEIN HEDGEHOG"/>
    <property type="match status" value="1"/>
</dbReference>